<evidence type="ECO:0000256" key="1">
    <source>
        <dbReference type="SAM" id="Phobius"/>
    </source>
</evidence>
<dbReference type="RefSeq" id="WP_200435499.1">
    <property type="nucleotide sequence ID" value="NZ_CP175764.1"/>
</dbReference>
<feature type="transmembrane region" description="Helical" evidence="1">
    <location>
        <begin position="178"/>
        <end position="195"/>
    </location>
</feature>
<feature type="transmembrane region" description="Helical" evidence="1">
    <location>
        <begin position="21"/>
        <end position="46"/>
    </location>
</feature>
<feature type="transmembrane region" description="Helical" evidence="1">
    <location>
        <begin position="453"/>
        <end position="479"/>
    </location>
</feature>
<dbReference type="EMBL" id="JAEHFL010000004">
    <property type="protein sequence ID" value="MBK3427606.1"/>
    <property type="molecule type" value="Genomic_DNA"/>
</dbReference>
<organism evidence="2 3">
    <name type="scientific">Corynebacterium tuberculostearicum</name>
    <dbReference type="NCBI Taxonomy" id="38304"/>
    <lineage>
        <taxon>Bacteria</taxon>
        <taxon>Bacillati</taxon>
        <taxon>Actinomycetota</taxon>
        <taxon>Actinomycetes</taxon>
        <taxon>Mycobacteriales</taxon>
        <taxon>Corynebacteriaceae</taxon>
        <taxon>Corynebacterium</taxon>
    </lineage>
</organism>
<reference evidence="2 3" key="1">
    <citation type="submission" date="2020-12" db="EMBL/GenBank/DDBJ databases">
        <title>Draft genome sequence of the commensal strain Corynebacterium tuberculostearicum MFP09/CIP 102622 isolated from human skin.</title>
        <authorList>
            <person name="Boukerb A.M."/>
            <person name="Janvier X."/>
            <person name="Feuilloley M.G.J."/>
            <person name="Groboillot A."/>
        </authorList>
    </citation>
    <scope>NUCLEOTIDE SEQUENCE [LARGE SCALE GENOMIC DNA]</scope>
    <source>
        <strain evidence="2 3">CIP 102622</strain>
    </source>
</reference>
<keyword evidence="1" id="KW-1133">Transmembrane helix</keyword>
<keyword evidence="1" id="KW-0812">Transmembrane</keyword>
<keyword evidence="1" id="KW-0472">Membrane</keyword>
<sequence length="530" mass="55945">MTSTLLKLHRTLWARNLKANAAAVMIPICLLLYGLIGLASLGALAAADISIGTGKMQALAVAPAVGTLAFIVITLIMPSGENQLSARELSALPVRLKDITPALAIASVLNLRAPVSVLLSIAYAVAGSVILAANGKALFIVPFCLGMLFALVLTLVLVDLAVYVGVTVAELSSTTLKVLGALAVFLLIFGSNRLASLAGSDFPLGTVGEGLAWTPVGAPVGWALALAQGEPVVAFLQFLIAAASLGAAIWAWHRLLRLQFERRALLSPKHQRREKAKGINRFSLGSFSYRGPAAMEFTRSLRYIFRDSRLIGTIIMQPILAIVFIIQGFTTDSVMPSIGVLFLGLFGGIVATNDFGYDGPSLWVKMAAPVRPRTFLYARHWAHLAPTAITFVLSAAVLFAVSADKALTGCLMVVALGIFISSAGLSLLLSTFNPFATARPGGSMWADKSGYSASAFLSAILNLFIGWTPIIPGVIPMAIGYGSNMVLVALGFILVIVVPVACYIVALRVSGKRVDNSLPEIYAKVGHWVS</sequence>
<evidence type="ECO:0000313" key="2">
    <source>
        <dbReference type="EMBL" id="MBK3427606.1"/>
    </source>
</evidence>
<dbReference type="AlphaFoldDB" id="A0A8I1HYR3"/>
<dbReference type="Proteomes" id="UP000603369">
    <property type="component" value="Unassembled WGS sequence"/>
</dbReference>
<feature type="transmembrane region" description="Helical" evidence="1">
    <location>
        <begin position="115"/>
        <end position="133"/>
    </location>
</feature>
<feature type="transmembrane region" description="Helical" evidence="1">
    <location>
        <begin position="335"/>
        <end position="356"/>
    </location>
</feature>
<comment type="caution">
    <text evidence="2">The sequence shown here is derived from an EMBL/GenBank/DDBJ whole genome shotgun (WGS) entry which is preliminary data.</text>
</comment>
<evidence type="ECO:0000313" key="3">
    <source>
        <dbReference type="Proteomes" id="UP000603369"/>
    </source>
</evidence>
<feature type="transmembrane region" description="Helical" evidence="1">
    <location>
        <begin position="139"/>
        <end position="166"/>
    </location>
</feature>
<feature type="transmembrane region" description="Helical" evidence="1">
    <location>
        <begin position="310"/>
        <end position="329"/>
    </location>
</feature>
<feature type="transmembrane region" description="Helical" evidence="1">
    <location>
        <begin position="232"/>
        <end position="253"/>
    </location>
</feature>
<proteinExistence type="predicted"/>
<feature type="transmembrane region" description="Helical" evidence="1">
    <location>
        <begin position="381"/>
        <end position="400"/>
    </location>
</feature>
<accession>A0A8I1HYR3</accession>
<protein>
    <submittedName>
        <fullName evidence="2">Uncharacterized protein</fullName>
    </submittedName>
</protein>
<feature type="transmembrane region" description="Helical" evidence="1">
    <location>
        <begin position="58"/>
        <end position="77"/>
    </location>
</feature>
<keyword evidence="3" id="KW-1185">Reference proteome</keyword>
<name>A0A8I1HYR3_9CORY</name>
<feature type="transmembrane region" description="Helical" evidence="1">
    <location>
        <begin position="406"/>
        <end position="432"/>
    </location>
</feature>
<gene>
    <name evidence="2" type="ORF">JDP02_03640</name>
</gene>
<feature type="transmembrane region" description="Helical" evidence="1">
    <location>
        <begin position="485"/>
        <end position="506"/>
    </location>
</feature>